<dbReference type="AlphaFoldDB" id="A0AAN9PVK6"/>
<feature type="compositionally biased region" description="Low complexity" evidence="7">
    <location>
        <begin position="100"/>
        <end position="120"/>
    </location>
</feature>
<comment type="subcellular location">
    <subcellularLocation>
        <location evidence="6">Nucleus</location>
    </subcellularLocation>
</comment>
<comment type="caution">
    <text evidence="9">The sequence shown here is derived from an EMBL/GenBank/DDBJ whole genome shotgun (WGS) entry which is preliminary data.</text>
</comment>
<evidence type="ECO:0000256" key="2">
    <source>
        <dbReference type="ARBA" id="ARBA00023015"/>
    </source>
</evidence>
<dbReference type="SMART" id="SM00384">
    <property type="entry name" value="AT_hook"/>
    <property type="match status" value="2"/>
</dbReference>
<dbReference type="GO" id="GO:0005634">
    <property type="term" value="C:nucleus"/>
    <property type="evidence" value="ECO:0007669"/>
    <property type="project" value="UniProtKB-SubCell"/>
</dbReference>
<dbReference type="CDD" id="cd11378">
    <property type="entry name" value="DUF296"/>
    <property type="match status" value="1"/>
</dbReference>
<dbReference type="SUPFAM" id="SSF117856">
    <property type="entry name" value="AF0104/ALDC/Ptd012-like"/>
    <property type="match status" value="1"/>
</dbReference>
<evidence type="ECO:0000313" key="9">
    <source>
        <dbReference type="EMBL" id="KAK7310653.1"/>
    </source>
</evidence>
<dbReference type="Proteomes" id="UP001359559">
    <property type="component" value="Unassembled WGS sequence"/>
</dbReference>
<evidence type="ECO:0000256" key="1">
    <source>
        <dbReference type="ARBA" id="ARBA00003687"/>
    </source>
</evidence>
<dbReference type="InterPro" id="IPR005175">
    <property type="entry name" value="PPC_dom"/>
</dbReference>
<evidence type="ECO:0000256" key="3">
    <source>
        <dbReference type="ARBA" id="ARBA00023125"/>
    </source>
</evidence>
<keyword evidence="10" id="KW-1185">Reference proteome</keyword>
<feature type="compositionally biased region" description="Polar residues" evidence="7">
    <location>
        <begin position="133"/>
        <end position="142"/>
    </location>
</feature>
<dbReference type="Pfam" id="PF03479">
    <property type="entry name" value="PCC"/>
    <property type="match status" value="1"/>
</dbReference>
<reference evidence="9 10" key="1">
    <citation type="submission" date="2024-01" db="EMBL/GenBank/DDBJ databases">
        <title>The genomes of 5 underutilized Papilionoideae crops provide insights into root nodulation and disease resistance.</title>
        <authorList>
            <person name="Yuan L."/>
        </authorList>
    </citation>
    <scope>NUCLEOTIDE SEQUENCE [LARGE SCALE GENOMIC DNA]</scope>
    <source>
        <strain evidence="9">LY-2023</strain>
        <tissue evidence="9">Leaf</tissue>
    </source>
</reference>
<gene>
    <name evidence="9" type="ORF">RJT34_08283</name>
</gene>
<dbReference type="InterPro" id="IPR017956">
    <property type="entry name" value="AT_hook_DNA-bd_motif"/>
</dbReference>
<proteinExistence type="predicted"/>
<evidence type="ECO:0000256" key="7">
    <source>
        <dbReference type="SAM" id="MobiDB-lite"/>
    </source>
</evidence>
<dbReference type="GO" id="GO:0003680">
    <property type="term" value="F:minor groove of adenine-thymine-rich DNA binding"/>
    <property type="evidence" value="ECO:0007669"/>
    <property type="project" value="UniProtKB-UniRule"/>
</dbReference>
<keyword evidence="4 6" id="KW-0804">Transcription</keyword>
<sequence>MSGSNMGPREQFTLGMHNPQPQAQPQFHQRLDFSSDGTNVYVPTSSVNMNGGGDSCAPVVPQGMGLGQAQGVPLNSSETVKKKRGRPRKYGPDGTMSLGLPTTTVSPAPLPASTASAPASGGAGAFPPVPTADSVTPGTSTTGKKRGRPKGSTNKKSTKASGSGSSFTLHVITVKAGEDLSSKLMSFAHTNGRRFCIMTASGSISNVTLRQPSTAGGTVTYEGRFEILNLGGSLFHPENDDNLHRRPGGLSVCLSGPDGRVLGGGVAGLLVAASTVQIILGTFPVKACKPSKSKDMEDTCAPDSPSRGTLSESSGGAGSPLNQSTGACNPSQGFSGMSWK</sequence>
<dbReference type="EMBL" id="JAYKXN010000002">
    <property type="protein sequence ID" value="KAK7310653.1"/>
    <property type="molecule type" value="Genomic_DNA"/>
</dbReference>
<feature type="domain" description="PPC" evidence="8">
    <location>
        <begin position="164"/>
        <end position="306"/>
    </location>
</feature>
<dbReference type="InterPro" id="IPR039605">
    <property type="entry name" value="AHL"/>
</dbReference>
<protein>
    <recommendedName>
        <fullName evidence="6">AT-hook motif nuclear-localized protein</fullName>
    </recommendedName>
</protein>
<dbReference type="PROSITE" id="PS51742">
    <property type="entry name" value="PPC"/>
    <property type="match status" value="1"/>
</dbReference>
<evidence type="ECO:0000256" key="6">
    <source>
        <dbReference type="RuleBase" id="RU367031"/>
    </source>
</evidence>
<comment type="function">
    <text evidence="1 6">Transcription factor that specifically binds AT-rich DNA sequences related to the nuclear matrix attachment regions (MARs).</text>
</comment>
<evidence type="ECO:0000256" key="5">
    <source>
        <dbReference type="ARBA" id="ARBA00023242"/>
    </source>
</evidence>
<keyword evidence="2 6" id="KW-0805">Transcription regulation</keyword>
<dbReference type="PANTHER" id="PTHR31500">
    <property type="entry name" value="AT-HOOK MOTIF NUCLEAR-LOCALIZED PROTEIN 9"/>
    <property type="match status" value="1"/>
</dbReference>
<evidence type="ECO:0000313" key="10">
    <source>
        <dbReference type="Proteomes" id="UP001359559"/>
    </source>
</evidence>
<keyword evidence="5 6" id="KW-0539">Nucleus</keyword>
<name>A0AAN9PVK6_CLITE</name>
<dbReference type="PANTHER" id="PTHR31500:SF57">
    <property type="entry name" value="AT-HOOK MOTIF NUCLEAR-LOCALIZED PROTEIN 10"/>
    <property type="match status" value="1"/>
</dbReference>
<feature type="compositionally biased region" description="Polar residues" evidence="7">
    <location>
        <begin position="35"/>
        <end position="49"/>
    </location>
</feature>
<keyword evidence="3 6" id="KW-0238">DNA-binding</keyword>
<organism evidence="9 10">
    <name type="scientific">Clitoria ternatea</name>
    <name type="common">Butterfly pea</name>
    <dbReference type="NCBI Taxonomy" id="43366"/>
    <lineage>
        <taxon>Eukaryota</taxon>
        <taxon>Viridiplantae</taxon>
        <taxon>Streptophyta</taxon>
        <taxon>Embryophyta</taxon>
        <taxon>Tracheophyta</taxon>
        <taxon>Spermatophyta</taxon>
        <taxon>Magnoliopsida</taxon>
        <taxon>eudicotyledons</taxon>
        <taxon>Gunneridae</taxon>
        <taxon>Pentapetalae</taxon>
        <taxon>rosids</taxon>
        <taxon>fabids</taxon>
        <taxon>Fabales</taxon>
        <taxon>Fabaceae</taxon>
        <taxon>Papilionoideae</taxon>
        <taxon>50 kb inversion clade</taxon>
        <taxon>NPAAA clade</taxon>
        <taxon>indigoferoid/millettioid clade</taxon>
        <taxon>Phaseoleae</taxon>
        <taxon>Clitoria</taxon>
    </lineage>
</organism>
<feature type="compositionally biased region" description="Polar residues" evidence="7">
    <location>
        <begin position="306"/>
        <end position="340"/>
    </location>
</feature>
<evidence type="ECO:0000259" key="8">
    <source>
        <dbReference type="PROSITE" id="PS51742"/>
    </source>
</evidence>
<comment type="domain">
    <text evidence="6">The PPC domain mediates interactions between AHL proteins.</text>
</comment>
<dbReference type="Gene3D" id="3.30.1330.80">
    <property type="entry name" value="Hypothetical protein, similar to alpha- acetolactate decarboxylase, domain 2"/>
    <property type="match status" value="1"/>
</dbReference>
<feature type="region of interest" description="Disordered" evidence="7">
    <location>
        <begin position="1"/>
        <end position="164"/>
    </location>
</feature>
<feature type="compositionally biased region" description="Low complexity" evidence="7">
    <location>
        <begin position="150"/>
        <end position="164"/>
    </location>
</feature>
<accession>A0AAN9PVK6</accession>
<evidence type="ECO:0000256" key="4">
    <source>
        <dbReference type="ARBA" id="ARBA00023163"/>
    </source>
</evidence>
<feature type="region of interest" description="Disordered" evidence="7">
    <location>
        <begin position="289"/>
        <end position="340"/>
    </location>
</feature>